<comment type="subcellular location">
    <subcellularLocation>
        <location evidence="1">Nucleus</location>
    </subcellularLocation>
</comment>
<dbReference type="GeneID" id="54555189"/>
<evidence type="ECO:0000259" key="7">
    <source>
        <dbReference type="Pfam" id="PF04084"/>
    </source>
</evidence>
<feature type="compositionally biased region" description="Acidic residues" evidence="5">
    <location>
        <begin position="161"/>
        <end position="172"/>
    </location>
</feature>
<evidence type="ECO:0000256" key="4">
    <source>
        <dbReference type="ARBA" id="ARBA00023242"/>
    </source>
</evidence>
<keyword evidence="10" id="KW-1185">Reference proteome</keyword>
<dbReference type="GO" id="GO:0006260">
    <property type="term" value="P:DNA replication"/>
    <property type="evidence" value="ECO:0007669"/>
    <property type="project" value="UniProtKB-KW"/>
</dbReference>
<dbReference type="GO" id="GO:0005664">
    <property type="term" value="C:nuclear origin of replication recognition complex"/>
    <property type="evidence" value="ECO:0007669"/>
    <property type="project" value="TreeGrafter"/>
</dbReference>
<feature type="compositionally biased region" description="Polar residues" evidence="5">
    <location>
        <begin position="248"/>
        <end position="258"/>
    </location>
</feature>
<accession>A0A6A6JC76</accession>
<dbReference type="InterPro" id="IPR056773">
    <property type="entry name" value="WHD_ORC2"/>
</dbReference>
<evidence type="ECO:0000256" key="1">
    <source>
        <dbReference type="ARBA" id="ARBA00004123"/>
    </source>
</evidence>
<evidence type="ECO:0000313" key="9">
    <source>
        <dbReference type="EMBL" id="KAF2273814.1"/>
    </source>
</evidence>
<protein>
    <submittedName>
        <fullName evidence="9">ORC2-domain-containing protein</fullName>
    </submittedName>
</protein>
<feature type="domain" description="Origin recognition complex subunit 2 RecA-like" evidence="7">
    <location>
        <begin position="281"/>
        <end position="457"/>
    </location>
</feature>
<keyword evidence="6" id="KW-0812">Transmembrane</keyword>
<evidence type="ECO:0000256" key="3">
    <source>
        <dbReference type="ARBA" id="ARBA00022705"/>
    </source>
</evidence>
<dbReference type="Pfam" id="PF24882">
    <property type="entry name" value="WHD_ORC2"/>
    <property type="match status" value="1"/>
</dbReference>
<keyword evidence="6" id="KW-1133">Transmembrane helix</keyword>
<organism evidence="9 10">
    <name type="scientific">Westerdykella ornata</name>
    <dbReference type="NCBI Taxonomy" id="318751"/>
    <lineage>
        <taxon>Eukaryota</taxon>
        <taxon>Fungi</taxon>
        <taxon>Dikarya</taxon>
        <taxon>Ascomycota</taxon>
        <taxon>Pezizomycotina</taxon>
        <taxon>Dothideomycetes</taxon>
        <taxon>Pleosporomycetidae</taxon>
        <taxon>Pleosporales</taxon>
        <taxon>Sporormiaceae</taxon>
        <taxon>Westerdykella</taxon>
    </lineage>
</organism>
<gene>
    <name evidence="9" type="ORF">EI97DRAFT_479926</name>
</gene>
<dbReference type="EMBL" id="ML986507">
    <property type="protein sequence ID" value="KAF2273814.1"/>
    <property type="molecule type" value="Genomic_DNA"/>
</dbReference>
<dbReference type="PANTHER" id="PTHR14052">
    <property type="entry name" value="ORIGIN RECOGNITION COMPLEX SUBUNIT 2"/>
    <property type="match status" value="1"/>
</dbReference>
<comment type="similarity">
    <text evidence="2">Belongs to the ORC2 family.</text>
</comment>
<reference evidence="9" key="1">
    <citation type="journal article" date="2020" name="Stud. Mycol.">
        <title>101 Dothideomycetes genomes: a test case for predicting lifestyles and emergence of pathogens.</title>
        <authorList>
            <person name="Haridas S."/>
            <person name="Albert R."/>
            <person name="Binder M."/>
            <person name="Bloem J."/>
            <person name="Labutti K."/>
            <person name="Salamov A."/>
            <person name="Andreopoulos B."/>
            <person name="Baker S."/>
            <person name="Barry K."/>
            <person name="Bills G."/>
            <person name="Bluhm B."/>
            <person name="Cannon C."/>
            <person name="Castanera R."/>
            <person name="Culley D."/>
            <person name="Daum C."/>
            <person name="Ezra D."/>
            <person name="Gonzalez J."/>
            <person name="Henrissat B."/>
            <person name="Kuo A."/>
            <person name="Liang C."/>
            <person name="Lipzen A."/>
            <person name="Lutzoni F."/>
            <person name="Magnuson J."/>
            <person name="Mondo S."/>
            <person name="Nolan M."/>
            <person name="Ohm R."/>
            <person name="Pangilinan J."/>
            <person name="Park H.-J."/>
            <person name="Ramirez L."/>
            <person name="Alfaro M."/>
            <person name="Sun H."/>
            <person name="Tritt A."/>
            <person name="Yoshinaga Y."/>
            <person name="Zwiers L.-H."/>
            <person name="Turgeon B."/>
            <person name="Goodwin S."/>
            <person name="Spatafora J."/>
            <person name="Crous P."/>
            <person name="Grigoriev I."/>
        </authorList>
    </citation>
    <scope>NUCLEOTIDE SEQUENCE</scope>
    <source>
        <strain evidence="9">CBS 379.55</strain>
    </source>
</reference>
<keyword evidence="6" id="KW-0472">Membrane</keyword>
<sequence length="759" mass="82841">MPRPENSFADFRWNASTRLSSLNVPAFASGSPTGQNMLSGKRKRPAQEPEESTPRRLRSGIPQKQLDEEQSGHVHTPSKSTRALNQVEDGTPRSILKKPGTVEHRNGLTPKSNRKLLFETPTKGGEDDTPSATPTRVRNADRSARRKSTRRLLSRTINGAETDEDALEEEEILAQQILSDNEEDEEQGVLDTGVGDEDIPETPSKRGKGRPKASGKGPGRPRKPRSPTPPQDLPPHEEYFWQNRPGGTKTSNNTLPSQSLLNHDEYFQAMQTYEDRHQAETDFLLGLHCRALDQWTFELEEGFNLCLYGYGSKRPLTERLAAHLYDHLSQHGAYRRSNKTPKIVVINGYSPTTTLKEILTTIASVLVPSHSKLPNQPSSLLSYIFEQLQENAPPHPVPLIINSMDSLYLRRAPIPAMLASLAAQPCINLVCTVDTPNFPLLWDVGLKAQFKFLFHDATTFAPYDAEIDVVESVNELLGRSGRRIGGRDVVGFVLRSLPENARSLFRILVTEQLALLLMDGNLAGEKEDGVIANTPRSKSKKPASSDTVQGVEYRVLYHKAVEEFVCSSEVGFRTLLKEFHDHQMIESRKDAMGTEWCITSHCPTHTTALRAASYLLNGLCSAFDTPRTDFTSFAWPTSLVSDLESLMPIDSIVSSQMPHFIPSEVPFLNAGSENESGSPAASGENAGAQGTSTTEAAQGGNAFRTAEEGSVRSQSGGAAYAGRGRGRGRAVGGGGDLLSGFLGAGILVAVTVGGLAALP</sequence>
<feature type="compositionally biased region" description="Basic residues" evidence="5">
    <location>
        <begin position="205"/>
        <end position="225"/>
    </location>
</feature>
<evidence type="ECO:0000256" key="5">
    <source>
        <dbReference type="SAM" id="MobiDB-lite"/>
    </source>
</evidence>
<feature type="domain" description="Origin recognition complex subunit 2 winged-helix" evidence="8">
    <location>
        <begin position="548"/>
        <end position="597"/>
    </location>
</feature>
<dbReference type="RefSeq" id="XP_033651353.1">
    <property type="nucleotide sequence ID" value="XM_033802014.1"/>
</dbReference>
<feature type="compositionally biased region" description="Acidic residues" evidence="5">
    <location>
        <begin position="180"/>
        <end position="200"/>
    </location>
</feature>
<evidence type="ECO:0000256" key="2">
    <source>
        <dbReference type="ARBA" id="ARBA00007421"/>
    </source>
</evidence>
<dbReference type="Proteomes" id="UP000800097">
    <property type="component" value="Unassembled WGS sequence"/>
</dbReference>
<proteinExistence type="inferred from homology"/>
<feature type="region of interest" description="Disordered" evidence="5">
    <location>
        <begin position="24"/>
        <end position="258"/>
    </location>
</feature>
<dbReference type="AlphaFoldDB" id="A0A6A6JC76"/>
<feature type="compositionally biased region" description="Low complexity" evidence="5">
    <location>
        <begin position="712"/>
        <end position="722"/>
    </location>
</feature>
<dbReference type="OrthoDB" id="346673at2759"/>
<evidence type="ECO:0000256" key="6">
    <source>
        <dbReference type="SAM" id="Phobius"/>
    </source>
</evidence>
<feature type="region of interest" description="Disordered" evidence="5">
    <location>
        <begin position="666"/>
        <end position="726"/>
    </location>
</feature>
<dbReference type="InterPro" id="IPR007220">
    <property type="entry name" value="ORC2"/>
</dbReference>
<dbReference type="GO" id="GO:0003688">
    <property type="term" value="F:DNA replication origin binding"/>
    <property type="evidence" value="ECO:0007669"/>
    <property type="project" value="TreeGrafter"/>
</dbReference>
<evidence type="ECO:0000259" key="8">
    <source>
        <dbReference type="Pfam" id="PF24882"/>
    </source>
</evidence>
<feature type="transmembrane region" description="Helical" evidence="6">
    <location>
        <begin position="737"/>
        <end position="758"/>
    </location>
</feature>
<keyword evidence="4" id="KW-0539">Nucleus</keyword>
<name>A0A6A6JC76_WESOR</name>
<feature type="compositionally biased region" description="Basic residues" evidence="5">
    <location>
        <begin position="144"/>
        <end position="153"/>
    </location>
</feature>
<dbReference type="InterPro" id="IPR056772">
    <property type="entry name" value="RecA-like_ORC2"/>
</dbReference>
<evidence type="ECO:0000313" key="10">
    <source>
        <dbReference type="Proteomes" id="UP000800097"/>
    </source>
</evidence>
<dbReference type="Pfam" id="PF04084">
    <property type="entry name" value="RecA-like_ORC2"/>
    <property type="match status" value="1"/>
</dbReference>
<dbReference type="PANTHER" id="PTHR14052:SF0">
    <property type="entry name" value="ORIGIN RECOGNITION COMPLEX SUBUNIT 2"/>
    <property type="match status" value="1"/>
</dbReference>
<keyword evidence="3" id="KW-0235">DNA replication</keyword>